<protein>
    <submittedName>
        <fullName evidence="2">Uncharacterized protein</fullName>
    </submittedName>
</protein>
<feature type="transmembrane region" description="Helical" evidence="1">
    <location>
        <begin position="15"/>
        <end position="37"/>
    </location>
</feature>
<organism evidence="2">
    <name type="scientific">Arundo donax</name>
    <name type="common">Giant reed</name>
    <name type="synonym">Donax arundinaceus</name>
    <dbReference type="NCBI Taxonomy" id="35708"/>
    <lineage>
        <taxon>Eukaryota</taxon>
        <taxon>Viridiplantae</taxon>
        <taxon>Streptophyta</taxon>
        <taxon>Embryophyta</taxon>
        <taxon>Tracheophyta</taxon>
        <taxon>Spermatophyta</taxon>
        <taxon>Magnoliopsida</taxon>
        <taxon>Liliopsida</taxon>
        <taxon>Poales</taxon>
        <taxon>Poaceae</taxon>
        <taxon>PACMAD clade</taxon>
        <taxon>Arundinoideae</taxon>
        <taxon>Arundineae</taxon>
        <taxon>Arundo</taxon>
    </lineage>
</organism>
<proteinExistence type="predicted"/>
<evidence type="ECO:0000313" key="2">
    <source>
        <dbReference type="EMBL" id="JAD76662.1"/>
    </source>
</evidence>
<dbReference type="EMBL" id="GBRH01221233">
    <property type="protein sequence ID" value="JAD76662.1"/>
    <property type="molecule type" value="Transcribed_RNA"/>
</dbReference>
<keyword evidence="1" id="KW-1133">Transmembrane helix</keyword>
<reference evidence="2" key="2">
    <citation type="journal article" date="2015" name="Data Brief">
        <title>Shoot transcriptome of the giant reed, Arundo donax.</title>
        <authorList>
            <person name="Barrero R.A."/>
            <person name="Guerrero F.D."/>
            <person name="Moolhuijzen P."/>
            <person name="Goolsby J.A."/>
            <person name="Tidwell J."/>
            <person name="Bellgard S.E."/>
            <person name="Bellgard M.I."/>
        </authorList>
    </citation>
    <scope>NUCLEOTIDE SEQUENCE</scope>
    <source>
        <tissue evidence="2">Shoot tissue taken approximately 20 cm above the soil surface</tissue>
    </source>
</reference>
<evidence type="ECO:0000256" key="1">
    <source>
        <dbReference type="SAM" id="Phobius"/>
    </source>
</evidence>
<keyword evidence="1" id="KW-0472">Membrane</keyword>
<keyword evidence="1" id="KW-0812">Transmembrane</keyword>
<dbReference type="AlphaFoldDB" id="A0A0A9CYW2"/>
<sequence>MPAHKLRYYELPFPYTIMLFPFMGLKANFICSILLLMEISKAKV</sequence>
<accession>A0A0A9CYW2</accession>
<reference evidence="2" key="1">
    <citation type="submission" date="2014-09" db="EMBL/GenBank/DDBJ databases">
        <authorList>
            <person name="Magalhaes I.L.F."/>
            <person name="Oliveira U."/>
            <person name="Santos F.R."/>
            <person name="Vidigal T.H.D.A."/>
            <person name="Brescovit A.D."/>
            <person name="Santos A.J."/>
        </authorList>
    </citation>
    <scope>NUCLEOTIDE SEQUENCE</scope>
    <source>
        <tissue evidence="2">Shoot tissue taken approximately 20 cm above the soil surface</tissue>
    </source>
</reference>
<name>A0A0A9CYW2_ARUDO</name>